<sequence>MKAAVLSYQDFVDDSISGSSPEGGLAAQLRLVRELGGDEELARRIVTTHAKHQIRLNDIHSALENLSMVYYFGEEAFTDRDTRLHRVAEKIFKHWIFHARSNVYKTLTRGKLDVPSIVGHWRARNKHWQAQLPRKATYAQILFTVQQLFDHAASIASRLYDEDGKYCGPGYHGRWEDLPRDLVDDRRLYTWEVDNRWLQCDTPRTTLSIVTEEPSIGDDELPDDSPEEATGESDTES</sequence>
<evidence type="ECO:0000313" key="3">
    <source>
        <dbReference type="Proteomes" id="UP000756132"/>
    </source>
</evidence>
<dbReference type="EMBL" id="CP090172">
    <property type="protein sequence ID" value="UJO23271.1"/>
    <property type="molecule type" value="Genomic_DNA"/>
</dbReference>
<dbReference type="RefSeq" id="XP_047767637.1">
    <property type="nucleotide sequence ID" value="XM_047910848.1"/>
</dbReference>
<reference evidence="2" key="2">
    <citation type="journal article" date="2022" name="Microb. Genom.">
        <title>A chromosome-scale genome assembly of the tomato pathogen Cladosporium fulvum reveals a compartmentalized genome architecture and the presence of a dispensable chromosome.</title>
        <authorList>
            <person name="Zaccaron A.Z."/>
            <person name="Chen L.H."/>
            <person name="Samaras A."/>
            <person name="Stergiopoulos I."/>
        </authorList>
    </citation>
    <scope>NUCLEOTIDE SEQUENCE</scope>
    <source>
        <strain evidence="2">Race5_Kim</strain>
    </source>
</reference>
<evidence type="ECO:0000256" key="1">
    <source>
        <dbReference type="SAM" id="MobiDB-lite"/>
    </source>
</evidence>
<feature type="region of interest" description="Disordered" evidence="1">
    <location>
        <begin position="208"/>
        <end position="237"/>
    </location>
</feature>
<proteinExistence type="predicted"/>
<dbReference type="KEGG" id="ffu:CLAFUR5_11700"/>
<feature type="compositionally biased region" description="Acidic residues" evidence="1">
    <location>
        <begin position="215"/>
        <end position="237"/>
    </location>
</feature>
<keyword evidence="3" id="KW-1185">Reference proteome</keyword>
<gene>
    <name evidence="2" type="ORF">CLAFUR5_11700</name>
</gene>
<reference evidence="2" key="1">
    <citation type="submission" date="2021-12" db="EMBL/GenBank/DDBJ databases">
        <authorList>
            <person name="Zaccaron A."/>
            <person name="Stergiopoulos I."/>
        </authorList>
    </citation>
    <scope>NUCLEOTIDE SEQUENCE</scope>
    <source>
        <strain evidence="2">Race5_Kim</strain>
    </source>
</reference>
<dbReference type="GeneID" id="71991578"/>
<organism evidence="2 3">
    <name type="scientific">Passalora fulva</name>
    <name type="common">Tomato leaf mold</name>
    <name type="synonym">Cladosporium fulvum</name>
    <dbReference type="NCBI Taxonomy" id="5499"/>
    <lineage>
        <taxon>Eukaryota</taxon>
        <taxon>Fungi</taxon>
        <taxon>Dikarya</taxon>
        <taxon>Ascomycota</taxon>
        <taxon>Pezizomycotina</taxon>
        <taxon>Dothideomycetes</taxon>
        <taxon>Dothideomycetidae</taxon>
        <taxon>Mycosphaerellales</taxon>
        <taxon>Mycosphaerellaceae</taxon>
        <taxon>Fulvia</taxon>
    </lineage>
</organism>
<protein>
    <submittedName>
        <fullName evidence="2">Uncharacterized protein</fullName>
    </submittedName>
</protein>
<name>A0A9Q8PIP8_PASFU</name>
<dbReference type="Proteomes" id="UP000756132">
    <property type="component" value="Chromosome 10"/>
</dbReference>
<evidence type="ECO:0000313" key="2">
    <source>
        <dbReference type="EMBL" id="UJO23271.1"/>
    </source>
</evidence>
<dbReference type="AlphaFoldDB" id="A0A9Q8PIP8"/>
<accession>A0A9Q8PIP8</accession>